<dbReference type="EMBL" id="BOLY01000004">
    <property type="protein sequence ID" value="GIZ43144.1"/>
    <property type="molecule type" value="Genomic_DNA"/>
</dbReference>
<feature type="region of interest" description="Disordered" evidence="2">
    <location>
        <begin position="605"/>
        <end position="654"/>
    </location>
</feature>
<feature type="domain" description="DUF6697" evidence="3">
    <location>
        <begin position="233"/>
        <end position="473"/>
    </location>
</feature>
<feature type="region of interest" description="Disordered" evidence="2">
    <location>
        <begin position="1"/>
        <end position="34"/>
    </location>
</feature>
<dbReference type="Proteomes" id="UP000825890">
    <property type="component" value="Unassembled WGS sequence"/>
</dbReference>
<evidence type="ECO:0000256" key="1">
    <source>
        <dbReference type="SAM" id="Coils"/>
    </source>
</evidence>
<sequence>MASQRRAPGLKASRWADPPQELVPPPPAPSPAQHFSQLQIQPYVPAGMQMQPYYAANLQLVPRPFAPEAQHNAAPIAEINDRLVYMATMHSNDVLQLNRRANQQEDEIEDIKEVFKNDMQVLEDRIESLFQQRATPMLSGENPSSTVADPFVDTEPAEKQTPGHIVCETKDAVVDVVIQHINQASAKQERVDSAYGSPNRSQPSIAAPWRPMTIRMLPPKSISDKAVLHNEVFTWDFLGDLLGGKEWSPGFYFNSSKDCILPTKGYWLVDLAHEPFMPRNPGEHGAKLTAFFNETLAGDDGAPDEMNYKDTPIFVSSDGGKMYRYMGKYSQNRYSDKVGYDTMMEHIPQSVLKFHAEQLAQVGRPNWLTTCLKNHFWPKPVYDGPIPTESEDAAAEISKSGMDRKVTKAFDAYVNELKEWEKSSLVKVNLLEASTILKAFSTEDILPEPGLRLWWEYLECVGYEDAFYDMLVSLSKANSTHNQHNKSAASKETATPHMFSPTQTPSLPKSPLYGASTKALRKKQWQEDPGFDALSLPETKWSTPKFDAAPASPPKQKDGNQTKVMANPFDGKGDMNAAKDFAKEATPAHGRTNSTFAKKAAAKKAAVHSTYPAYPPTPAFGAVPGKAVNAENTSEPTAQTKKTKSTPPHLSRGK</sequence>
<keyword evidence="5" id="KW-1185">Reference proteome</keyword>
<keyword evidence="1" id="KW-0175">Coiled coil</keyword>
<dbReference type="GeneID" id="68291958"/>
<protein>
    <recommendedName>
        <fullName evidence="3">DUF6697 domain-containing protein</fullName>
    </recommendedName>
</protein>
<reference evidence="4 5" key="1">
    <citation type="submission" date="2021-01" db="EMBL/GenBank/DDBJ databases">
        <title>Cercospora kikuchii MAFF 305040 whole genome shotgun sequence.</title>
        <authorList>
            <person name="Kashiwa T."/>
            <person name="Suzuki T."/>
        </authorList>
    </citation>
    <scope>NUCLEOTIDE SEQUENCE [LARGE SCALE GENOMIC DNA]</scope>
    <source>
        <strain evidence="4 5">MAFF 305040</strain>
    </source>
</reference>
<evidence type="ECO:0000259" key="3">
    <source>
        <dbReference type="Pfam" id="PF20411"/>
    </source>
</evidence>
<dbReference type="OrthoDB" id="5427977at2759"/>
<dbReference type="RefSeq" id="XP_044657631.1">
    <property type="nucleotide sequence ID" value="XM_044801696.1"/>
</dbReference>
<evidence type="ECO:0000313" key="4">
    <source>
        <dbReference type="EMBL" id="GIZ43144.1"/>
    </source>
</evidence>
<feature type="compositionally biased region" description="Polar residues" evidence="2">
    <location>
        <begin position="630"/>
        <end position="648"/>
    </location>
</feature>
<dbReference type="InterPro" id="IPR046520">
    <property type="entry name" value="DUF6697"/>
</dbReference>
<comment type="caution">
    <text evidence="4">The sequence shown here is derived from an EMBL/GenBank/DDBJ whole genome shotgun (WGS) entry which is preliminary data.</text>
</comment>
<dbReference type="Pfam" id="PF20411">
    <property type="entry name" value="DUF6697"/>
    <property type="match status" value="1"/>
</dbReference>
<gene>
    <name evidence="4" type="ORF">CKM354_000638300</name>
</gene>
<organism evidence="4 5">
    <name type="scientific">Cercospora kikuchii</name>
    <dbReference type="NCBI Taxonomy" id="84275"/>
    <lineage>
        <taxon>Eukaryota</taxon>
        <taxon>Fungi</taxon>
        <taxon>Dikarya</taxon>
        <taxon>Ascomycota</taxon>
        <taxon>Pezizomycotina</taxon>
        <taxon>Dothideomycetes</taxon>
        <taxon>Dothideomycetidae</taxon>
        <taxon>Mycosphaerellales</taxon>
        <taxon>Mycosphaerellaceae</taxon>
        <taxon>Cercospora</taxon>
    </lineage>
</organism>
<proteinExistence type="predicted"/>
<feature type="region of interest" description="Disordered" evidence="2">
    <location>
        <begin position="480"/>
        <end position="563"/>
    </location>
</feature>
<feature type="compositionally biased region" description="Pro residues" evidence="2">
    <location>
        <begin position="21"/>
        <end position="30"/>
    </location>
</feature>
<evidence type="ECO:0000256" key="2">
    <source>
        <dbReference type="SAM" id="MobiDB-lite"/>
    </source>
</evidence>
<feature type="compositionally biased region" description="Polar residues" evidence="2">
    <location>
        <begin position="480"/>
        <end position="493"/>
    </location>
</feature>
<name>A0A9P3CHU2_9PEZI</name>
<evidence type="ECO:0000313" key="5">
    <source>
        <dbReference type="Proteomes" id="UP000825890"/>
    </source>
</evidence>
<feature type="coiled-coil region" evidence="1">
    <location>
        <begin position="94"/>
        <end position="132"/>
    </location>
</feature>
<accession>A0A9P3CHU2</accession>
<dbReference type="AlphaFoldDB" id="A0A9P3CHU2"/>